<keyword evidence="1" id="KW-0808">Transferase</keyword>
<dbReference type="Pfam" id="PF13581">
    <property type="entry name" value="HATPase_c_2"/>
    <property type="match status" value="1"/>
</dbReference>
<organism evidence="3 4">
    <name type="scientific">Kitasatospora acidiphila</name>
    <dbReference type="NCBI Taxonomy" id="2567942"/>
    <lineage>
        <taxon>Bacteria</taxon>
        <taxon>Bacillati</taxon>
        <taxon>Actinomycetota</taxon>
        <taxon>Actinomycetes</taxon>
        <taxon>Kitasatosporales</taxon>
        <taxon>Streptomycetaceae</taxon>
        <taxon>Kitasatospora</taxon>
    </lineage>
</organism>
<dbReference type="AlphaFoldDB" id="A0A540W7Q3"/>
<name>A0A540W7Q3_9ACTN</name>
<evidence type="ECO:0000313" key="3">
    <source>
        <dbReference type="EMBL" id="TQF04384.1"/>
    </source>
</evidence>
<keyword evidence="1" id="KW-0418">Kinase</keyword>
<dbReference type="InterPro" id="IPR003594">
    <property type="entry name" value="HATPase_dom"/>
</dbReference>
<keyword evidence="4" id="KW-1185">Reference proteome</keyword>
<dbReference type="PANTHER" id="PTHR35526:SF3">
    <property type="entry name" value="ANTI-SIGMA-F FACTOR RSBW"/>
    <property type="match status" value="1"/>
</dbReference>
<protein>
    <submittedName>
        <fullName evidence="3">ATP-binding protein</fullName>
    </submittedName>
</protein>
<dbReference type="GO" id="GO:0005524">
    <property type="term" value="F:ATP binding"/>
    <property type="evidence" value="ECO:0007669"/>
    <property type="project" value="UniProtKB-KW"/>
</dbReference>
<keyword evidence="1" id="KW-0723">Serine/threonine-protein kinase</keyword>
<dbReference type="PANTHER" id="PTHR35526">
    <property type="entry name" value="ANTI-SIGMA-F FACTOR RSBW-RELATED"/>
    <property type="match status" value="1"/>
</dbReference>
<sequence length="144" mass="16074">MMMTAGTFTPSATTDRVARRMPCRLETVKAARRLVDETLRGWGLGELTDSTRLLVSELVTNAVRHTGCTRIVVRLARDERTVRVSVQDFSCELPLLIQAGLNEERGRGMALVDSMSDRWGVDLKPFGKVVWAQVTARTRPARAM</sequence>
<reference evidence="3 4" key="1">
    <citation type="submission" date="2019-06" db="EMBL/GenBank/DDBJ databases">
        <title>Description of Kitasatospora acidophila sp. nov. isolated from pine grove soil, and reclassification of Streptomyces novaecaesareae to Kitasatospora novaeceasareae comb. nov.</title>
        <authorList>
            <person name="Kim M.J."/>
        </authorList>
    </citation>
    <scope>NUCLEOTIDE SEQUENCE [LARGE SCALE GENOMIC DNA]</scope>
    <source>
        <strain evidence="3 4">MMS16-CNU292</strain>
    </source>
</reference>
<dbReference type="Gene3D" id="3.30.565.10">
    <property type="entry name" value="Histidine kinase-like ATPase, C-terminal domain"/>
    <property type="match status" value="1"/>
</dbReference>
<proteinExistence type="predicted"/>
<dbReference type="InterPro" id="IPR036890">
    <property type="entry name" value="HATPase_C_sf"/>
</dbReference>
<dbReference type="GO" id="GO:0004674">
    <property type="term" value="F:protein serine/threonine kinase activity"/>
    <property type="evidence" value="ECO:0007669"/>
    <property type="project" value="UniProtKB-KW"/>
</dbReference>
<dbReference type="CDD" id="cd16936">
    <property type="entry name" value="HATPase_RsbW-like"/>
    <property type="match status" value="1"/>
</dbReference>
<evidence type="ECO:0000256" key="1">
    <source>
        <dbReference type="ARBA" id="ARBA00022527"/>
    </source>
</evidence>
<dbReference type="EMBL" id="VIGB01000003">
    <property type="protein sequence ID" value="TQF04384.1"/>
    <property type="molecule type" value="Genomic_DNA"/>
</dbReference>
<dbReference type="Proteomes" id="UP000319103">
    <property type="component" value="Unassembled WGS sequence"/>
</dbReference>
<keyword evidence="3" id="KW-0547">Nucleotide-binding</keyword>
<feature type="domain" description="Histidine kinase/HSP90-like ATPase" evidence="2">
    <location>
        <begin position="22"/>
        <end position="133"/>
    </location>
</feature>
<keyword evidence="3" id="KW-0067">ATP-binding</keyword>
<evidence type="ECO:0000313" key="4">
    <source>
        <dbReference type="Proteomes" id="UP000319103"/>
    </source>
</evidence>
<dbReference type="SUPFAM" id="SSF55874">
    <property type="entry name" value="ATPase domain of HSP90 chaperone/DNA topoisomerase II/histidine kinase"/>
    <property type="match status" value="1"/>
</dbReference>
<evidence type="ECO:0000259" key="2">
    <source>
        <dbReference type="Pfam" id="PF13581"/>
    </source>
</evidence>
<gene>
    <name evidence="3" type="ORF">E6W39_21875</name>
</gene>
<comment type="caution">
    <text evidence="3">The sequence shown here is derived from an EMBL/GenBank/DDBJ whole genome shotgun (WGS) entry which is preliminary data.</text>
</comment>
<dbReference type="OrthoDB" id="3852753at2"/>
<accession>A0A540W7Q3</accession>
<dbReference type="InterPro" id="IPR050267">
    <property type="entry name" value="Anti-sigma-factor_SerPK"/>
</dbReference>